<evidence type="ECO:0008006" key="3">
    <source>
        <dbReference type="Google" id="ProtNLM"/>
    </source>
</evidence>
<evidence type="ECO:0000313" key="2">
    <source>
        <dbReference type="Proteomes" id="UP000244201"/>
    </source>
</evidence>
<dbReference type="GeneID" id="55657430"/>
<dbReference type="RefSeq" id="WP_108150077.1">
    <property type="nucleotide sequence ID" value="NZ_CP026304.1"/>
</dbReference>
<dbReference type="SUPFAM" id="SSF52540">
    <property type="entry name" value="P-loop containing nucleoside triphosphate hydrolases"/>
    <property type="match status" value="1"/>
</dbReference>
<dbReference type="OrthoDB" id="3315716at2"/>
<evidence type="ECO:0000313" key="1">
    <source>
        <dbReference type="EMBL" id="AVZ74012.1"/>
    </source>
</evidence>
<sequence>MTIETTRPVAPEDDVIDVEEVGRLDQLKTAAKARTVRATAHARVAMARQREVVFARVGAWFATTDVTDARLAQEIETKRRKTQQQGETELRARIRVLREKLRHAEGDQATGLAIELAGAESQIQLRQDDDADRFKVTGRDLGRARWGKKAGRLGAVALGGFAYLNGVAAEPLLALASLGAGPLAWWYLSRPVTEDEKQAVIPAQAVGHDGAVLPAAEAPDTGTPFVPDALAAMGRVSLIKPESGRVQGEKDLVTALIKAGIVSEAQRDETHLAGVIQPSGPGWTATVELPRGTKASVAVSRVEDLASALRIKKSRIEISADTSDDGHEGRFVLWVANEDNPYGNGKHPSELIAAPVWDFWQQGVPLGADARRDRHTMHLLWSSLMIGGLMGYGKSYLARLVAAAAALDPTVRIIVLTGKTGPDWAPLRHIAHQWIAGATPDIIRRVLGVMEQTIGEMQDRGTELDRLYEEDPAAVPEGKITPELAKKGMGPVLLVVDELQELLDGAALVQVAIEDEPEGGGRPKTRSGRDLMVEAFARYVRVTRFVGGMGVFITQRPSADSVPTKLREVCAKRASYRVKGDKSSKMVLGDDAVDAGAAPHLLGEASKGVVVLDQGSEQGHVTLKADVIDLPEFRDICLRGRDLRITAGTLTGDAAEYGKEDAAAAAVRLLLADCLTVLDQAGVDRARTERLVELLAEHHPGRYGDLTRPQLQARLRDAAAGTTRKLGAIDGMANPNGYTREQIAEAHGKTGK</sequence>
<protein>
    <recommendedName>
        <fullName evidence="3">Cell division protein FtsK</fullName>
    </recommendedName>
</protein>
<dbReference type="KEGG" id="slk:SLUN_19445"/>
<accession>A0A2R4T4H0</accession>
<reference evidence="1 2" key="1">
    <citation type="submission" date="2018-01" db="EMBL/GenBank/DDBJ databases">
        <title>Complete genome sequence of Streptomyces lunaelactis MM109T, a Ferroverdin A producer isolated from cave moonmilk deposits.</title>
        <authorList>
            <person name="Naome A."/>
            <person name="Martinet L."/>
            <person name="Maciejewska M."/>
            <person name="Anderssen S."/>
            <person name="Adam D."/>
            <person name="Tenconi E."/>
            <person name="Deflandre B."/>
            <person name="Arguelles-Arias A."/>
            <person name="Calusinska M."/>
            <person name="Copieters W."/>
            <person name="Karim L."/>
            <person name="Hanikenne M."/>
            <person name="Baurain D."/>
            <person name="van Wezel G."/>
            <person name="Smargiasso N."/>
            <person name="de Pauw E."/>
            <person name="Delfosse P."/>
            <person name="Rigali S."/>
        </authorList>
    </citation>
    <scope>NUCLEOTIDE SEQUENCE [LARGE SCALE GENOMIC DNA]</scope>
    <source>
        <strain evidence="1 2">MM109</strain>
    </source>
</reference>
<keyword evidence="2" id="KW-1185">Reference proteome</keyword>
<gene>
    <name evidence="1" type="ORF">SLUN_19445</name>
</gene>
<organism evidence="1 2">
    <name type="scientific">Streptomyces lunaelactis</name>
    <dbReference type="NCBI Taxonomy" id="1535768"/>
    <lineage>
        <taxon>Bacteria</taxon>
        <taxon>Bacillati</taxon>
        <taxon>Actinomycetota</taxon>
        <taxon>Actinomycetes</taxon>
        <taxon>Kitasatosporales</taxon>
        <taxon>Streptomycetaceae</taxon>
        <taxon>Streptomyces</taxon>
    </lineage>
</organism>
<proteinExistence type="predicted"/>
<dbReference type="Gene3D" id="3.40.50.300">
    <property type="entry name" value="P-loop containing nucleotide triphosphate hydrolases"/>
    <property type="match status" value="1"/>
</dbReference>
<dbReference type="InterPro" id="IPR027417">
    <property type="entry name" value="P-loop_NTPase"/>
</dbReference>
<dbReference type="Proteomes" id="UP000244201">
    <property type="component" value="Chromosome"/>
</dbReference>
<dbReference type="EMBL" id="CP026304">
    <property type="protein sequence ID" value="AVZ74012.1"/>
    <property type="molecule type" value="Genomic_DNA"/>
</dbReference>
<name>A0A2R4T4H0_9ACTN</name>
<dbReference type="AlphaFoldDB" id="A0A2R4T4H0"/>